<dbReference type="InterPro" id="IPR036388">
    <property type="entry name" value="WH-like_DNA-bd_sf"/>
</dbReference>
<feature type="compositionally biased region" description="Basic and acidic residues" evidence="3">
    <location>
        <begin position="585"/>
        <end position="594"/>
    </location>
</feature>
<keyword evidence="2" id="KW-0344">Guanine-nucleotide releasing factor</keyword>
<evidence type="ECO:0000256" key="1">
    <source>
        <dbReference type="ARBA" id="ARBA00022553"/>
    </source>
</evidence>
<feature type="domain" description="DH" evidence="6">
    <location>
        <begin position="897"/>
        <end position="1083"/>
    </location>
</feature>
<protein>
    <submittedName>
        <fullName evidence="7">Rho-guanyl nucleotide exchange factor</fullName>
    </submittedName>
</protein>
<dbReference type="PANTHER" id="PTHR46572">
    <property type="entry name" value="RHO1 GDP-GTP EXCHANGE PROTEIN 1-RELATED"/>
    <property type="match status" value="1"/>
</dbReference>
<dbReference type="KEGG" id="maj:MAA_07421"/>
<dbReference type="InterPro" id="IPR001180">
    <property type="entry name" value="CNH_dom"/>
</dbReference>
<feature type="region of interest" description="Disordered" evidence="3">
    <location>
        <begin position="113"/>
        <end position="143"/>
    </location>
</feature>
<evidence type="ECO:0000313" key="8">
    <source>
        <dbReference type="Proteomes" id="UP000002498"/>
    </source>
</evidence>
<dbReference type="Gene3D" id="1.20.900.10">
    <property type="entry name" value="Dbl homology (DH) domain"/>
    <property type="match status" value="1"/>
</dbReference>
<feature type="compositionally biased region" description="Polar residues" evidence="3">
    <location>
        <begin position="188"/>
        <end position="211"/>
    </location>
</feature>
<dbReference type="SMART" id="SM00036">
    <property type="entry name" value="CNH"/>
    <property type="match status" value="1"/>
</dbReference>
<dbReference type="Proteomes" id="UP000002498">
    <property type="component" value="Unassembled WGS sequence"/>
</dbReference>
<dbReference type="RefSeq" id="XP_007823610.1">
    <property type="nucleotide sequence ID" value="XM_007825419.1"/>
</dbReference>
<reference evidence="7 8" key="1">
    <citation type="journal article" date="2011" name="PLoS Genet.">
        <title>Genome sequencing and comparative transcriptomics of the model entomopathogenic fungi Metarhizium anisopliae and M. acridum.</title>
        <authorList>
            <person name="Gao Q."/>
            <person name="Jin K."/>
            <person name="Ying S.H."/>
            <person name="Zhang Y."/>
            <person name="Xiao G."/>
            <person name="Shang Y."/>
            <person name="Duan Z."/>
            <person name="Hu X."/>
            <person name="Xie X.Q."/>
            <person name="Zhou G."/>
            <person name="Peng G."/>
            <person name="Luo Z."/>
            <person name="Huang W."/>
            <person name="Wang B."/>
            <person name="Fang W."/>
            <person name="Wang S."/>
            <person name="Zhong Y."/>
            <person name="Ma L.J."/>
            <person name="St Leger R.J."/>
            <person name="Zhao G.P."/>
            <person name="Pei Y."/>
            <person name="Feng M.G."/>
            <person name="Xia Y."/>
            <person name="Wang C."/>
        </authorList>
    </citation>
    <scope>NUCLEOTIDE SEQUENCE [LARGE SCALE GENOMIC DNA]</scope>
    <source>
        <strain evidence="8">ARSEF 23 / ATCC MYA-3075</strain>
    </source>
</reference>
<evidence type="ECO:0000259" key="5">
    <source>
        <dbReference type="SMART" id="SM00049"/>
    </source>
</evidence>
<dbReference type="SMART" id="SM00049">
    <property type="entry name" value="DEP"/>
    <property type="match status" value="1"/>
</dbReference>
<dbReference type="PANTHER" id="PTHR46572:SF2">
    <property type="entry name" value="RHO1 GDP-GTP EXCHANGE PROTEIN 1-RELATED"/>
    <property type="match status" value="1"/>
</dbReference>
<comment type="caution">
    <text evidence="7">The sequence shown here is derived from an EMBL/GenBank/DDBJ whole genome shotgun (WGS) entry which is preliminary data.</text>
</comment>
<dbReference type="GO" id="GO:0035556">
    <property type="term" value="P:intracellular signal transduction"/>
    <property type="evidence" value="ECO:0007669"/>
    <property type="project" value="InterPro"/>
</dbReference>
<feature type="compositionally biased region" description="Polar residues" evidence="3">
    <location>
        <begin position="674"/>
        <end position="688"/>
    </location>
</feature>
<dbReference type="Pfam" id="PF00780">
    <property type="entry name" value="CNH"/>
    <property type="match status" value="1"/>
</dbReference>
<feature type="compositionally biased region" description="Polar residues" evidence="3">
    <location>
        <begin position="562"/>
        <end position="581"/>
    </location>
</feature>
<dbReference type="Pfam" id="PF15405">
    <property type="entry name" value="PH_5"/>
    <property type="match status" value="1"/>
</dbReference>
<evidence type="ECO:0000259" key="4">
    <source>
        <dbReference type="SMART" id="SM00036"/>
    </source>
</evidence>
<feature type="domain" description="DEP" evidence="5">
    <location>
        <begin position="722"/>
        <end position="797"/>
    </location>
</feature>
<dbReference type="CDD" id="cd04435">
    <property type="entry name" value="DEP_fRom2"/>
    <property type="match status" value="1"/>
</dbReference>
<keyword evidence="8" id="KW-1185">Reference proteome</keyword>
<dbReference type="EMBL" id="ADNJ02000003">
    <property type="protein sequence ID" value="EFY97125.1"/>
    <property type="molecule type" value="Genomic_DNA"/>
</dbReference>
<dbReference type="GO" id="GO:0005085">
    <property type="term" value="F:guanyl-nucleotide exchange factor activity"/>
    <property type="evidence" value="ECO:0007669"/>
    <property type="project" value="UniProtKB-KW"/>
</dbReference>
<evidence type="ECO:0000259" key="6">
    <source>
        <dbReference type="SMART" id="SM00325"/>
    </source>
</evidence>
<dbReference type="Pfam" id="PF00621">
    <property type="entry name" value="RhoGEF"/>
    <property type="match status" value="1"/>
</dbReference>
<feature type="region of interest" description="Disordered" evidence="3">
    <location>
        <begin position="169"/>
        <end position="222"/>
    </location>
</feature>
<evidence type="ECO:0000256" key="3">
    <source>
        <dbReference type="SAM" id="MobiDB-lite"/>
    </source>
</evidence>
<keyword evidence="1" id="KW-0597">Phosphoprotein</keyword>
<evidence type="ECO:0000256" key="2">
    <source>
        <dbReference type="ARBA" id="ARBA00022658"/>
    </source>
</evidence>
<organism evidence="7 8">
    <name type="scientific">Metarhizium robertsii (strain ARSEF 23 / ATCC MYA-3075)</name>
    <name type="common">Metarhizium anisopliae (strain ARSEF 23)</name>
    <dbReference type="NCBI Taxonomy" id="655844"/>
    <lineage>
        <taxon>Eukaryota</taxon>
        <taxon>Fungi</taxon>
        <taxon>Dikarya</taxon>
        <taxon>Ascomycota</taxon>
        <taxon>Pezizomycotina</taxon>
        <taxon>Sordariomycetes</taxon>
        <taxon>Hypocreomycetidae</taxon>
        <taxon>Hypocreales</taxon>
        <taxon>Clavicipitaceae</taxon>
        <taxon>Metarhizium</taxon>
    </lineage>
</organism>
<feature type="region of interest" description="Disordered" evidence="3">
    <location>
        <begin position="670"/>
        <end position="701"/>
    </location>
</feature>
<reference evidence="7 8" key="2">
    <citation type="journal article" date="2014" name="Proc. Natl. Acad. Sci. U.S.A.">
        <title>Trajectory and genomic determinants of fungal-pathogen speciation and host adaptation.</title>
        <authorList>
            <person name="Hu X."/>
            <person name="Xiao G."/>
            <person name="Zheng P."/>
            <person name="Shang Y."/>
            <person name="Su Y."/>
            <person name="Zhang X."/>
            <person name="Liu X."/>
            <person name="Zhan S."/>
            <person name="St Leger R.J."/>
            <person name="Wang C."/>
        </authorList>
    </citation>
    <scope>GENOME REANNOTATION</scope>
    <source>
        <strain evidence="8">ARSEF 23 / ATCC MYA-3075</strain>
    </source>
</reference>
<dbReference type="SUPFAM" id="SSF46785">
    <property type="entry name" value="Winged helix' DNA-binding domain"/>
    <property type="match status" value="1"/>
</dbReference>
<proteinExistence type="predicted"/>
<feature type="compositionally biased region" description="Polar residues" evidence="3">
    <location>
        <begin position="642"/>
        <end position="651"/>
    </location>
</feature>
<dbReference type="InterPro" id="IPR036390">
    <property type="entry name" value="WH_DNA-bd_sf"/>
</dbReference>
<name>E9F572_METRA</name>
<dbReference type="OrthoDB" id="2272012at2759"/>
<dbReference type="SUPFAM" id="SSF50729">
    <property type="entry name" value="PH domain-like"/>
    <property type="match status" value="1"/>
</dbReference>
<dbReference type="InterPro" id="IPR000219">
    <property type="entry name" value="DH_dom"/>
</dbReference>
<dbReference type="InterPro" id="IPR035899">
    <property type="entry name" value="DBL_dom_sf"/>
</dbReference>
<feature type="domain" description="CNH" evidence="4">
    <location>
        <begin position="1268"/>
        <end position="1566"/>
    </location>
</feature>
<feature type="compositionally biased region" description="Polar residues" evidence="3">
    <location>
        <begin position="418"/>
        <end position="428"/>
    </location>
</feature>
<dbReference type="SUPFAM" id="SSF48065">
    <property type="entry name" value="DBL homology domain (DH-domain)"/>
    <property type="match status" value="1"/>
</dbReference>
<dbReference type="CDD" id="cd00160">
    <property type="entry name" value="RhoGEF"/>
    <property type="match status" value="1"/>
</dbReference>
<gene>
    <name evidence="7" type="ORF">MAA_07421</name>
</gene>
<feature type="region of interest" description="Disordered" evidence="3">
    <location>
        <begin position="361"/>
        <end position="651"/>
    </location>
</feature>
<dbReference type="InterPro" id="IPR041675">
    <property type="entry name" value="PH_5"/>
</dbReference>
<evidence type="ECO:0000313" key="7">
    <source>
        <dbReference type="EMBL" id="EFY97125.1"/>
    </source>
</evidence>
<dbReference type="GeneID" id="19261707"/>
<dbReference type="Pfam" id="PF00610">
    <property type="entry name" value="DEP"/>
    <property type="match status" value="1"/>
</dbReference>
<dbReference type="InterPro" id="IPR052233">
    <property type="entry name" value="Rho-type_GEFs"/>
</dbReference>
<dbReference type="Gene3D" id="1.10.10.10">
    <property type="entry name" value="Winged helix-like DNA-binding domain superfamily/Winged helix DNA-binding domain"/>
    <property type="match status" value="1"/>
</dbReference>
<dbReference type="InterPro" id="IPR011993">
    <property type="entry name" value="PH-like_dom_sf"/>
</dbReference>
<feature type="compositionally biased region" description="Pro residues" evidence="3">
    <location>
        <begin position="497"/>
        <end position="511"/>
    </location>
</feature>
<sequence length="1601" mass="179619">MELRDQLGRSELRVALRLVPNANLIWAGSRASRFERRRRKSRRRMYNSKVDATVDTTPGAVTILLQYGLYPPDLVVDVAPSRTGELTLANLHTLIPASPRHSFVRGLRSSVLSAPHVHPPPSTKSTVAGPKQPAKGEAFQNPHRLNIEGPLTAQSHGCMCAVPSRPPFVHQAAPSQPASQHREHRGHSQQPLTPTQPADVSSPVSPNQTQAAAFGPAPSRQSSSCSDLIAADCRRFASAAPPACSSGPGPTSTCFHSACSSGRRHRNEGQRGYTPRRQSLLRCCCCRRSLHRATSRRYALGSLWARSTHYSTYSFHHSPLWATAPCPGCPFAHGILTSVLIEILLWGNSLEQSYIMAEYHPYDPRAQQRPPPPRGYPDSNNYQRDAAYSNIFGAAPPPGRSQTMTSSSPGPPMDPERTQTMSSTASGMQRQPPPRPQQGYYGEREPMQRRPVPSDPNAGGGYYPGSRAASGGHPPPPSQSQYAQQHQPRRPYQGPGGPLPPRMESRGPPPQAAGARYGPQSGYQGPPRPAMNSDPYRSQSLASVPRPQMYQPPPSSYQQSPANQFRQAAYSNHNSARTTAQGRVVPERHHDDRSMSMTGSYHPMDRDSHQTMSGRIIPNRRAPSDVSMSNGYAPNGGYHTAPGSQTRTTSMASSVGFPEHARTMSMASTAASTITPSESDTMTLVSRPSRSKSVESDRPTTATKIRPPLVYPALLSRVAECFRRKIITGDRTKNELTYKNAFSGSEAVDVLSYIIRTTDRNLALLLGRALDAQKFFHDVTYEHRLRDSQSEMYQFKETLMEEPEEKPPVNGVFVLLTECYSPTCTRDQLCYSIACPRRLEQVSRLNLNASSGLRKNDAAVINDDEVDQTDEQKLWINTVPKEVADAVGEREKKRQEVISEICYTERDFVKDLEYLRDFWIIPLRSKASPIPLQRRDKVVKTIFSNIIDHPSIHTVSSRFASSLTNRQQKNPIVHNIGDIFLDYVPQFDPFIYYGSKQLEGKFDFENERSVNPFFAKFVDEIERRKESRKLELNGYLTKPTTRLARYPLLLENVLKYTEEGNPDKDDIPKVLTMIRDILGRVNAESGKAENRFNLRRLQEQLKFRPQERVDLRLTEDGREMVFKSQFKKSPTDPAEITAFLFDHAVLLARIKQNGKTEELKAYRRPIPLELLAIREMDEVIPGQGMKRSSSGLIPSIRANNAETRKGEGWPITFRHLGKAGYELTLYASNQAARKKWLEFIANAQQRLRARADFFNTTVISSNFFVGTNHVNCVMPFDGGRKLLYGTDNGVYLSDRKNKAQIPRRVLETPNVTQIDILEEYQLLLVLSNKTLQSYALSALNPDEPAMSKRPKKIQNHCSFFKTGICLGRHLVCCVKSSALSTTIKVFEPNDAMTKGKKQKGLGKFIAGGHDELRPFKEFYIPTESSSVHFLKSKLCVACARGFEVVSLETLETQSLLDQADTSLDFVARKENAKPIHIERLNGEFLLNYSEFSFFVNRNGWRARPEWRIDWEGSPLSFALSYPWILAFEPNFIELRNIENGAVHIVPHKNIRMLHSSTHEILFAYEDERGEDVVEAIDFWKNDRKSQILSGPSSSPPHLSSS</sequence>
<dbReference type="SMART" id="SM00325">
    <property type="entry name" value="RhoGEF"/>
    <property type="match status" value="1"/>
</dbReference>
<feature type="compositionally biased region" description="Low complexity" evidence="3">
    <location>
        <begin position="479"/>
        <end position="493"/>
    </location>
</feature>
<dbReference type="InterPro" id="IPR000591">
    <property type="entry name" value="DEP_dom"/>
</dbReference>
<accession>E9F572</accession>
<dbReference type="HOGENOM" id="CLU_001251_6_0_1"/>
<dbReference type="Gene3D" id="2.30.29.30">
    <property type="entry name" value="Pleckstrin-homology domain (PH domain)/Phosphotyrosine-binding domain (PTB)"/>
    <property type="match status" value="1"/>
</dbReference>